<protein>
    <submittedName>
        <fullName evidence="6">Sentrin-specific protease</fullName>
    </submittedName>
</protein>
<keyword evidence="7" id="KW-1185">Reference proteome</keyword>
<dbReference type="GO" id="GO:0019784">
    <property type="term" value="F:deNEDDylase activity"/>
    <property type="evidence" value="ECO:0007669"/>
    <property type="project" value="InterPro"/>
</dbReference>
<dbReference type="OrthoDB" id="5065855at2759"/>
<keyword evidence="4" id="KW-0788">Thiol protease</keyword>
<dbReference type="EMBL" id="BKCP01011626">
    <property type="protein sequence ID" value="GER55169.1"/>
    <property type="molecule type" value="Genomic_DNA"/>
</dbReference>
<feature type="domain" description="Ubiquitin-like protease family profile" evidence="5">
    <location>
        <begin position="17"/>
        <end position="186"/>
    </location>
</feature>
<dbReference type="GO" id="GO:0000338">
    <property type="term" value="P:protein deneddylation"/>
    <property type="evidence" value="ECO:0007669"/>
    <property type="project" value="TreeGrafter"/>
</dbReference>
<dbReference type="PANTHER" id="PTHR46468">
    <property type="entry name" value="SENTRIN-SPECIFIC PROTEASE 8"/>
    <property type="match status" value="1"/>
</dbReference>
<reference evidence="7" key="1">
    <citation type="journal article" date="2019" name="Curr. Biol.">
        <title>Genome Sequence of Striga asiatica Provides Insight into the Evolution of Plant Parasitism.</title>
        <authorList>
            <person name="Yoshida S."/>
            <person name="Kim S."/>
            <person name="Wafula E.K."/>
            <person name="Tanskanen J."/>
            <person name="Kim Y.M."/>
            <person name="Honaas L."/>
            <person name="Yang Z."/>
            <person name="Spallek T."/>
            <person name="Conn C.E."/>
            <person name="Ichihashi Y."/>
            <person name="Cheong K."/>
            <person name="Cui S."/>
            <person name="Der J.P."/>
            <person name="Gundlach H."/>
            <person name="Jiao Y."/>
            <person name="Hori C."/>
            <person name="Ishida J.K."/>
            <person name="Kasahara H."/>
            <person name="Kiba T."/>
            <person name="Kim M.S."/>
            <person name="Koo N."/>
            <person name="Laohavisit A."/>
            <person name="Lee Y.H."/>
            <person name="Lumba S."/>
            <person name="McCourt P."/>
            <person name="Mortimer J.C."/>
            <person name="Mutuku J.M."/>
            <person name="Nomura T."/>
            <person name="Sasaki-Sekimoto Y."/>
            <person name="Seto Y."/>
            <person name="Wang Y."/>
            <person name="Wakatake T."/>
            <person name="Sakakibara H."/>
            <person name="Demura T."/>
            <person name="Yamaguchi S."/>
            <person name="Yoneyama K."/>
            <person name="Manabe R.I."/>
            <person name="Nelson D.C."/>
            <person name="Schulman A.H."/>
            <person name="Timko M.P."/>
            <person name="dePamphilis C.W."/>
            <person name="Choi D."/>
            <person name="Shirasu K."/>
        </authorList>
    </citation>
    <scope>NUCLEOTIDE SEQUENCE [LARGE SCALE GENOMIC DNA]</scope>
    <source>
        <strain evidence="7">cv. UVA1</strain>
    </source>
</reference>
<dbReference type="PROSITE" id="PS50600">
    <property type="entry name" value="ULP_PROTEASE"/>
    <property type="match status" value="1"/>
</dbReference>
<keyword evidence="2 6" id="KW-0645">Protease</keyword>
<dbReference type="InterPro" id="IPR038765">
    <property type="entry name" value="Papain-like_cys_pep_sf"/>
</dbReference>
<evidence type="ECO:0000313" key="6">
    <source>
        <dbReference type="EMBL" id="GER55169.1"/>
    </source>
</evidence>
<dbReference type="Pfam" id="PF02902">
    <property type="entry name" value="Peptidase_C48"/>
    <property type="match status" value="1"/>
</dbReference>
<dbReference type="GO" id="GO:0006508">
    <property type="term" value="P:proteolysis"/>
    <property type="evidence" value="ECO:0007669"/>
    <property type="project" value="UniProtKB-KW"/>
</dbReference>
<gene>
    <name evidence="6" type="ORF">STAS_32814</name>
</gene>
<evidence type="ECO:0000256" key="1">
    <source>
        <dbReference type="ARBA" id="ARBA00005234"/>
    </source>
</evidence>
<evidence type="ECO:0000256" key="4">
    <source>
        <dbReference type="ARBA" id="ARBA00022807"/>
    </source>
</evidence>
<organism evidence="6 7">
    <name type="scientific">Striga asiatica</name>
    <name type="common">Asiatic witchweed</name>
    <name type="synonym">Buchnera asiatica</name>
    <dbReference type="NCBI Taxonomy" id="4170"/>
    <lineage>
        <taxon>Eukaryota</taxon>
        <taxon>Viridiplantae</taxon>
        <taxon>Streptophyta</taxon>
        <taxon>Embryophyta</taxon>
        <taxon>Tracheophyta</taxon>
        <taxon>Spermatophyta</taxon>
        <taxon>Magnoliopsida</taxon>
        <taxon>eudicotyledons</taxon>
        <taxon>Gunneridae</taxon>
        <taxon>Pentapetalae</taxon>
        <taxon>asterids</taxon>
        <taxon>lamiids</taxon>
        <taxon>Lamiales</taxon>
        <taxon>Orobanchaceae</taxon>
        <taxon>Buchnereae</taxon>
        <taxon>Striga</taxon>
    </lineage>
</organism>
<dbReference type="InterPro" id="IPR044613">
    <property type="entry name" value="Nep1/2-like"/>
</dbReference>
<name>A0A5A7RC17_STRAF</name>
<dbReference type="InterPro" id="IPR003653">
    <property type="entry name" value="Peptidase_C48_C"/>
</dbReference>
<proteinExistence type="inferred from homology"/>
<dbReference type="Gene3D" id="3.40.395.10">
    <property type="entry name" value="Adenoviral Proteinase, Chain A"/>
    <property type="match status" value="1"/>
</dbReference>
<sequence>MEALKNPDDKILSYNDVVLRRSDLEILSGPHFLNDRVIEFYFSQLATRFPSNEEVLLVPPSIAFWIKECPDNNELLRDFLQPLNLHTRKLVIFPVNDNADVELAGGGSHWSLLAFMRRRRCSGGRDVFVHHDSFGSHNREHARRVYLAVRRYVVREEVAYVERPIEPGQTNGYDCGVYVAAVAEAICEWYHAGEGKEDDGIWFRELDEKVNQSRVSRMRGEILELMREMMAER</sequence>
<comment type="similarity">
    <text evidence="1">Belongs to the peptidase C48 family.</text>
</comment>
<evidence type="ECO:0000313" key="7">
    <source>
        <dbReference type="Proteomes" id="UP000325081"/>
    </source>
</evidence>
<dbReference type="Proteomes" id="UP000325081">
    <property type="component" value="Unassembled WGS sequence"/>
</dbReference>
<evidence type="ECO:0000256" key="3">
    <source>
        <dbReference type="ARBA" id="ARBA00022801"/>
    </source>
</evidence>
<evidence type="ECO:0000256" key="2">
    <source>
        <dbReference type="ARBA" id="ARBA00022670"/>
    </source>
</evidence>
<dbReference type="PANTHER" id="PTHR46468:SF1">
    <property type="entry name" value="SENTRIN-SPECIFIC PROTEASE 8"/>
    <property type="match status" value="1"/>
</dbReference>
<evidence type="ECO:0000259" key="5">
    <source>
        <dbReference type="PROSITE" id="PS50600"/>
    </source>
</evidence>
<dbReference type="GO" id="GO:0008234">
    <property type="term" value="F:cysteine-type peptidase activity"/>
    <property type="evidence" value="ECO:0007669"/>
    <property type="project" value="UniProtKB-KW"/>
</dbReference>
<dbReference type="SUPFAM" id="SSF54001">
    <property type="entry name" value="Cysteine proteinases"/>
    <property type="match status" value="1"/>
</dbReference>
<keyword evidence="3" id="KW-0378">Hydrolase</keyword>
<dbReference type="AlphaFoldDB" id="A0A5A7RC17"/>
<accession>A0A5A7RC17</accession>
<comment type="caution">
    <text evidence="6">The sequence shown here is derived from an EMBL/GenBank/DDBJ whole genome shotgun (WGS) entry which is preliminary data.</text>
</comment>